<proteinExistence type="inferred from homology"/>
<keyword evidence="9" id="KW-0326">Glycosidase</keyword>
<reference evidence="13 14" key="1">
    <citation type="submission" date="2023-11" db="EMBL/GenBank/DDBJ databases">
        <title>An acidophilic fungus is an integral part of prey digestion in a carnivorous sundew plant.</title>
        <authorList>
            <person name="Tsai I.J."/>
        </authorList>
    </citation>
    <scope>NUCLEOTIDE SEQUENCE [LARGE SCALE GENOMIC DNA]</scope>
    <source>
        <strain evidence="13">169a</strain>
    </source>
</reference>
<dbReference type="PANTHER" id="PTHR12145">
    <property type="entry name" value="MANNAN ENDO-1,6-ALPHA-MANNOSIDASE DCW1"/>
    <property type="match status" value="1"/>
</dbReference>
<evidence type="ECO:0000256" key="5">
    <source>
        <dbReference type="ARBA" id="ARBA00022729"/>
    </source>
</evidence>
<dbReference type="Pfam" id="PF03663">
    <property type="entry name" value="Glyco_hydro_76"/>
    <property type="match status" value="1"/>
</dbReference>
<evidence type="ECO:0000256" key="11">
    <source>
        <dbReference type="SAM" id="Phobius"/>
    </source>
</evidence>
<evidence type="ECO:0000256" key="7">
    <source>
        <dbReference type="ARBA" id="ARBA00023136"/>
    </source>
</evidence>
<evidence type="ECO:0000256" key="10">
    <source>
        <dbReference type="SAM" id="MobiDB-lite"/>
    </source>
</evidence>
<evidence type="ECO:0000256" key="4">
    <source>
        <dbReference type="ARBA" id="ARBA00012350"/>
    </source>
</evidence>
<feature type="transmembrane region" description="Helical" evidence="11">
    <location>
        <begin position="444"/>
        <end position="467"/>
    </location>
</feature>
<gene>
    <name evidence="13" type="ORF">R9X50_00607500</name>
</gene>
<dbReference type="GO" id="GO:0012505">
    <property type="term" value="C:endomembrane system"/>
    <property type="evidence" value="ECO:0007669"/>
    <property type="project" value="UniProtKB-SubCell"/>
</dbReference>
<dbReference type="EC" id="3.2.1.101" evidence="4"/>
<dbReference type="InterPro" id="IPR013097">
    <property type="entry name" value="Dabb"/>
</dbReference>
<dbReference type="InterPro" id="IPR005198">
    <property type="entry name" value="Glyco_hydro_76"/>
</dbReference>
<dbReference type="AlphaFoldDB" id="A0AAQ3M7P7"/>
<comment type="similarity">
    <text evidence="3">Belongs to the glycosyl hydrolase 76 family.</text>
</comment>
<feature type="domain" description="Stress-response A/B barrel" evidence="12">
    <location>
        <begin position="474"/>
        <end position="575"/>
    </location>
</feature>
<name>A0AAQ3M7P7_9PEZI</name>
<dbReference type="InterPro" id="IPR014480">
    <property type="entry name" value="Mannan-1_6-alpha_mannosidase"/>
</dbReference>
<protein>
    <recommendedName>
        <fullName evidence="4">mannan endo-1,6-alpha-mannosidase</fullName>
        <ecNumber evidence="4">3.2.1.101</ecNumber>
    </recommendedName>
</protein>
<comment type="catalytic activity">
    <reaction evidence="1">
        <text>Random hydrolysis of (1-&gt;6)-alpha-D-mannosidic linkages in unbranched (1-&gt;6)-mannans.</text>
        <dbReference type="EC" id="3.2.1.101"/>
    </reaction>
</comment>
<dbReference type="GO" id="GO:0016052">
    <property type="term" value="P:carbohydrate catabolic process"/>
    <property type="evidence" value="ECO:0007669"/>
    <property type="project" value="InterPro"/>
</dbReference>
<feature type="region of interest" description="Disordered" evidence="10">
    <location>
        <begin position="417"/>
        <end position="439"/>
    </location>
</feature>
<keyword evidence="5" id="KW-0732">Signal</keyword>
<dbReference type="Gene3D" id="3.30.70.100">
    <property type="match status" value="1"/>
</dbReference>
<keyword evidence="11" id="KW-0812">Transmembrane</keyword>
<dbReference type="SUPFAM" id="SSF48208">
    <property type="entry name" value="Six-hairpin glycosidases"/>
    <property type="match status" value="1"/>
</dbReference>
<keyword evidence="6" id="KW-0378">Hydrolase</keyword>
<sequence>MDYRPTSLPISGLRPLFTNIMSIRRILCSALLLANSVSSISLNLDDDASIKAAAKTIAHGAWDYYPGYKYGQTPGKLVDGYYWWECGAMFGSLIDYWHYTGDSTYNDNITQGMLWQASPTRNFEPVNETASLGNDDQAFWGMSALMAAEVNFPNPPADQPSWIELAEGVFLAQTSRWDTKKCGGGLFWQISTLNLGYSYKNSISQGGLLNIAARIGAYTQNETYFEWVDTIWNWMEDVHLIGSNYEIYDGTESDINCANVSNVQWSYNSGIFLHGSAVMWNQTTGVTQQVWHDRVQGILSHLLSTFFENGVLVEIECERNQINTKNYCDTDQLSFKAYVARWLAATTKLAPWTAEQILPYIRSSSLAAAQTCVGGSDGVTCGSRWWVQGWDGLYGAGEQMSALEMIQSNLAKDVRGPLNIDDGGTSNGTAKSDGPRPITTSDKAGAGILTAIALFLTLLTAWWIVIAPDHFPAPNNRIIFKLKPTVTESQIEELTIKAKAMVGKIPGTVQAILTSLAAIQSLMANEMDPGLTRLDVNPPLEITKHRANGFNFGLVAILDKVGDVGVYAEHPAHKE</sequence>
<evidence type="ECO:0000256" key="8">
    <source>
        <dbReference type="ARBA" id="ARBA00023180"/>
    </source>
</evidence>
<dbReference type="SUPFAM" id="SSF54909">
    <property type="entry name" value="Dimeric alpha+beta barrel"/>
    <property type="match status" value="1"/>
</dbReference>
<dbReference type="EMBL" id="CP138589">
    <property type="protein sequence ID" value="WPH03199.1"/>
    <property type="molecule type" value="Genomic_DNA"/>
</dbReference>
<evidence type="ECO:0000256" key="1">
    <source>
        <dbReference type="ARBA" id="ARBA00001452"/>
    </source>
</evidence>
<evidence type="ECO:0000259" key="12">
    <source>
        <dbReference type="PROSITE" id="PS51502"/>
    </source>
</evidence>
<evidence type="ECO:0000313" key="14">
    <source>
        <dbReference type="Proteomes" id="UP001303373"/>
    </source>
</evidence>
<evidence type="ECO:0000256" key="6">
    <source>
        <dbReference type="ARBA" id="ARBA00022801"/>
    </source>
</evidence>
<comment type="subcellular location">
    <subcellularLocation>
        <location evidence="2">Endomembrane system</location>
    </subcellularLocation>
</comment>
<dbReference type="InterPro" id="IPR008928">
    <property type="entry name" value="6-hairpin_glycosidase_sf"/>
</dbReference>
<dbReference type="Proteomes" id="UP001303373">
    <property type="component" value="Chromosome 10"/>
</dbReference>
<organism evidence="13 14">
    <name type="scientific">Acrodontium crateriforme</name>
    <dbReference type="NCBI Taxonomy" id="150365"/>
    <lineage>
        <taxon>Eukaryota</taxon>
        <taxon>Fungi</taxon>
        <taxon>Dikarya</taxon>
        <taxon>Ascomycota</taxon>
        <taxon>Pezizomycotina</taxon>
        <taxon>Dothideomycetes</taxon>
        <taxon>Dothideomycetidae</taxon>
        <taxon>Mycosphaerellales</taxon>
        <taxon>Teratosphaeriaceae</taxon>
        <taxon>Acrodontium</taxon>
    </lineage>
</organism>
<dbReference type="GO" id="GO:0009272">
    <property type="term" value="P:fungal-type cell wall biogenesis"/>
    <property type="evidence" value="ECO:0007669"/>
    <property type="project" value="TreeGrafter"/>
</dbReference>
<evidence type="ECO:0000256" key="3">
    <source>
        <dbReference type="ARBA" id="ARBA00009699"/>
    </source>
</evidence>
<dbReference type="PANTHER" id="PTHR12145:SF36">
    <property type="entry name" value="MANNAN ENDO-1,6-ALPHA-MANNOSIDASE DCW1"/>
    <property type="match status" value="1"/>
</dbReference>
<keyword evidence="7 11" id="KW-0472">Membrane</keyword>
<dbReference type="InterPro" id="IPR011008">
    <property type="entry name" value="Dimeric_a/b-barrel"/>
</dbReference>
<keyword evidence="11" id="KW-1133">Transmembrane helix</keyword>
<keyword evidence="8" id="KW-0325">Glycoprotein</keyword>
<evidence type="ECO:0000313" key="13">
    <source>
        <dbReference type="EMBL" id="WPH03199.1"/>
    </source>
</evidence>
<dbReference type="GO" id="GO:0008496">
    <property type="term" value="F:mannan endo-1,6-alpha-mannosidase activity"/>
    <property type="evidence" value="ECO:0007669"/>
    <property type="project" value="UniProtKB-EC"/>
</dbReference>
<evidence type="ECO:0000256" key="2">
    <source>
        <dbReference type="ARBA" id="ARBA00004308"/>
    </source>
</evidence>
<dbReference type="PROSITE" id="PS51502">
    <property type="entry name" value="S_R_A_B_BARREL"/>
    <property type="match status" value="1"/>
</dbReference>
<accession>A0AAQ3M7P7</accession>
<dbReference type="FunFam" id="1.50.10.20:FF:000006">
    <property type="entry name" value="Mannan endo-1,6-alpha-mannosidase"/>
    <property type="match status" value="1"/>
</dbReference>
<evidence type="ECO:0000256" key="9">
    <source>
        <dbReference type="ARBA" id="ARBA00023295"/>
    </source>
</evidence>
<dbReference type="Gene3D" id="1.50.10.20">
    <property type="match status" value="1"/>
</dbReference>
<keyword evidence="14" id="KW-1185">Reference proteome</keyword>